<dbReference type="PANTHER" id="PTHR19446">
    <property type="entry name" value="REVERSE TRANSCRIPTASES"/>
    <property type="match status" value="1"/>
</dbReference>
<dbReference type="Gene3D" id="3.60.10.10">
    <property type="entry name" value="Endonuclease/exonuclease/phosphatase"/>
    <property type="match status" value="1"/>
</dbReference>
<dbReference type="Proteomes" id="UP000093000">
    <property type="component" value="Unassembled WGS sequence"/>
</dbReference>
<reference evidence="2 3" key="1">
    <citation type="submission" date="2016-03" db="EMBL/GenBank/DDBJ databases">
        <title>Choanephora cucurbitarum.</title>
        <authorList>
            <person name="Min B."/>
            <person name="Park H."/>
            <person name="Park J.-H."/>
            <person name="Shin H.-D."/>
            <person name="Choi I.-G."/>
        </authorList>
    </citation>
    <scope>NUCLEOTIDE SEQUENCE [LARGE SCALE GENOMIC DNA]</scope>
    <source>
        <strain evidence="2 3">KUS-F28377</strain>
    </source>
</reference>
<feature type="non-terminal residue" evidence="2">
    <location>
        <position position="717"/>
    </location>
</feature>
<dbReference type="SUPFAM" id="SSF56672">
    <property type="entry name" value="DNA/RNA polymerases"/>
    <property type="match status" value="1"/>
</dbReference>
<comment type="caution">
    <text evidence="2">The sequence shown here is derived from an EMBL/GenBank/DDBJ whole genome shotgun (WGS) entry which is preliminary data.</text>
</comment>
<organism evidence="2 3">
    <name type="scientific">Choanephora cucurbitarum</name>
    <dbReference type="NCBI Taxonomy" id="101091"/>
    <lineage>
        <taxon>Eukaryota</taxon>
        <taxon>Fungi</taxon>
        <taxon>Fungi incertae sedis</taxon>
        <taxon>Mucoromycota</taxon>
        <taxon>Mucoromycotina</taxon>
        <taxon>Mucoromycetes</taxon>
        <taxon>Mucorales</taxon>
        <taxon>Mucorineae</taxon>
        <taxon>Choanephoraceae</taxon>
        <taxon>Choanephoroideae</taxon>
        <taxon>Choanephora</taxon>
    </lineage>
</organism>
<evidence type="ECO:0000259" key="1">
    <source>
        <dbReference type="PROSITE" id="PS50878"/>
    </source>
</evidence>
<gene>
    <name evidence="2" type="primary">YTX2_2</name>
    <name evidence="2" type="ORF">A0J61_10796</name>
</gene>
<dbReference type="EMBL" id="LUGH01001398">
    <property type="protein sequence ID" value="OBZ81155.1"/>
    <property type="molecule type" value="Genomic_DNA"/>
</dbReference>
<feature type="domain" description="Reverse transcriptase" evidence="1">
    <location>
        <begin position="388"/>
        <end position="670"/>
    </location>
</feature>
<dbReference type="OrthoDB" id="2290280at2759"/>
<dbReference type="InterPro" id="IPR043502">
    <property type="entry name" value="DNA/RNA_pol_sf"/>
</dbReference>
<dbReference type="AlphaFoldDB" id="A0A1C7MW94"/>
<dbReference type="InParanoid" id="A0A1C7MW94"/>
<dbReference type="InterPro" id="IPR000477">
    <property type="entry name" value="RT_dom"/>
</dbReference>
<evidence type="ECO:0000313" key="2">
    <source>
        <dbReference type="EMBL" id="OBZ81155.1"/>
    </source>
</evidence>
<dbReference type="PROSITE" id="PS50878">
    <property type="entry name" value="RT_POL"/>
    <property type="match status" value="1"/>
</dbReference>
<sequence length="717" mass="81585">MHILNIYAPATRQARLAYFRDLAANLSLMSLLRSLTVPIIIVGDFNYDMHQRNTIDPSWSNLLSGAFHDCFEHLHLPTFVSITGSRSLLDYILCSSAFSDHILSMSHSFVNYSWTDHALLTISYRVSCETMGKGSWKGNPFLAKLPLFREGLTSHIQDYVRSERLLDPHSQCSAQTIWDSLKAQVKKYTRSFQLDKLNWQKKTLKRLQAKRNRILRDYKHTTILSSFLPTVEALIGELQLEIAFIDQLKAGKSWREHGEKSAGHLKRAASSRAAQRIILALQDPRTEELVTSTEQKSRVMVDFYNSLYHPDRIYLNEVHALLDPVCGRLTPEQANDLMKPLTWDEILGASHRSPRKSSPGSDGLPYDILGILSRIPCLRDLVLQIYNEALTDSLFPESWLISLMTLLPKKGDLNQAGNYRPIQLVNTDNKIFTRIINQRIMTISSSLINPHQLGFMPGRYIAEHGLLTQMMMENAAHNQRDDDADLGLLLDQEKAYDRVNLDYLSIVLRYFGFPFQLVDSLSFLFRENQIRINLNGWLSSDLVCKRRGLKQGDPISCTLYNFALEPLLQTILQDGSFSGYRFRSTDIDSQPALPAIKLLSYADDTMVFLRDHQDLLRLRAHLDSYCKASNAKINFSKVRALSLSGLTDLDIHKIWNSTDSDPIIYLGYPLIQSLHQRNTFFSSFIGSLKTVVDAHSNRNLSILGRATVANALILSKC</sequence>
<evidence type="ECO:0000313" key="3">
    <source>
        <dbReference type="Proteomes" id="UP000093000"/>
    </source>
</evidence>
<dbReference type="CDD" id="cd01650">
    <property type="entry name" value="RT_nLTR_like"/>
    <property type="match status" value="1"/>
</dbReference>
<name>A0A1C7MW94_9FUNG</name>
<protein>
    <submittedName>
        <fullName evidence="2">Transposon TX1 uncharacterized protein</fullName>
    </submittedName>
</protein>
<keyword evidence="3" id="KW-1185">Reference proteome</keyword>
<dbReference type="SUPFAM" id="SSF56219">
    <property type="entry name" value="DNase I-like"/>
    <property type="match status" value="1"/>
</dbReference>
<accession>A0A1C7MW94</accession>
<dbReference type="STRING" id="101091.A0A1C7MW94"/>
<proteinExistence type="predicted"/>
<dbReference type="InterPro" id="IPR036691">
    <property type="entry name" value="Endo/exonu/phosph_ase_sf"/>
</dbReference>
<dbReference type="Pfam" id="PF00078">
    <property type="entry name" value="RVT_1"/>
    <property type="match status" value="1"/>
</dbReference>